<keyword evidence="1" id="KW-1133">Transmembrane helix</keyword>
<keyword evidence="1" id="KW-0812">Transmembrane</keyword>
<keyword evidence="4" id="KW-1185">Reference proteome</keyword>
<sequence length="306" mass="33055">MHNRVNYTIVGLFVVVLGVALLAAGLWLAGDFTRDDGNRFLVKPTEPMTGLGTNSTVKYQGIDVGRVRELGIDSQGNVRVLISVDPDVPVRANTRVRLGSQGLTGLGHLELVPGSADAGPALADEYAYPVLPNAPSLRTRLETAVEDGLASIDRVGRQLEVLLSDDNLRTLQSTMDHVETISGTLAANSEQLTATLAETEALLRDTRAVLSGAPETMARIDRTLETFDETARRFGDTAERLGDTGERGELALQRLDRETLPQLNQLLLDVQGLTGTYERLGTELTEHPNRLIFGAPRRPPGPGESD</sequence>
<dbReference type="AlphaFoldDB" id="A0A1H8Q7C6"/>
<accession>A0A1H8Q7C6</accession>
<dbReference type="RefSeq" id="WP_171909769.1">
    <property type="nucleotide sequence ID" value="NZ_FOEG01000001.1"/>
</dbReference>
<dbReference type="EMBL" id="FOEG01000001">
    <property type="protein sequence ID" value="SEO50110.1"/>
    <property type="molecule type" value="Genomic_DNA"/>
</dbReference>
<dbReference type="Proteomes" id="UP000199657">
    <property type="component" value="Unassembled WGS sequence"/>
</dbReference>
<feature type="transmembrane region" description="Helical" evidence="1">
    <location>
        <begin position="7"/>
        <end position="29"/>
    </location>
</feature>
<proteinExistence type="predicted"/>
<organism evidence="3 4">
    <name type="scientific">Aquisalimonas asiatica</name>
    <dbReference type="NCBI Taxonomy" id="406100"/>
    <lineage>
        <taxon>Bacteria</taxon>
        <taxon>Pseudomonadati</taxon>
        <taxon>Pseudomonadota</taxon>
        <taxon>Gammaproteobacteria</taxon>
        <taxon>Chromatiales</taxon>
        <taxon>Ectothiorhodospiraceae</taxon>
        <taxon>Aquisalimonas</taxon>
    </lineage>
</organism>
<keyword evidence="1" id="KW-0472">Membrane</keyword>
<dbReference type="STRING" id="406100.SAMN04488052_101399"/>
<protein>
    <submittedName>
        <fullName evidence="3">Phospholipid/cholesterol/gamma-HCH transport system substrate-binding protein</fullName>
    </submittedName>
</protein>
<reference evidence="3 4" key="1">
    <citation type="submission" date="2016-10" db="EMBL/GenBank/DDBJ databases">
        <authorList>
            <person name="de Groot N.N."/>
        </authorList>
    </citation>
    <scope>NUCLEOTIDE SEQUENCE [LARGE SCALE GENOMIC DNA]</scope>
    <source>
        <strain evidence="3 4">CGMCC 1.6291</strain>
    </source>
</reference>
<evidence type="ECO:0000313" key="3">
    <source>
        <dbReference type="EMBL" id="SEO50110.1"/>
    </source>
</evidence>
<dbReference type="PANTHER" id="PTHR36698">
    <property type="entry name" value="BLL5892 PROTEIN"/>
    <property type="match status" value="1"/>
</dbReference>
<dbReference type="InterPro" id="IPR003399">
    <property type="entry name" value="Mce/MlaD"/>
</dbReference>
<evidence type="ECO:0000313" key="4">
    <source>
        <dbReference type="Proteomes" id="UP000199657"/>
    </source>
</evidence>
<evidence type="ECO:0000256" key="1">
    <source>
        <dbReference type="SAM" id="Phobius"/>
    </source>
</evidence>
<name>A0A1H8Q7C6_9GAMM</name>
<feature type="domain" description="Mce/MlaD" evidence="2">
    <location>
        <begin position="49"/>
        <end position="114"/>
    </location>
</feature>
<evidence type="ECO:0000259" key="2">
    <source>
        <dbReference type="Pfam" id="PF02470"/>
    </source>
</evidence>
<dbReference type="Pfam" id="PF02470">
    <property type="entry name" value="MlaD"/>
    <property type="match status" value="1"/>
</dbReference>
<gene>
    <name evidence="3" type="ORF">SAMN04488052_101399</name>
</gene>
<dbReference type="PANTHER" id="PTHR36698:SF2">
    <property type="entry name" value="MCE_MLAD DOMAIN-CONTAINING PROTEIN"/>
    <property type="match status" value="1"/>
</dbReference>